<organism evidence="1 2">
    <name type="scientific">Pseudacidovorax intermedius</name>
    <dbReference type="NCBI Taxonomy" id="433924"/>
    <lineage>
        <taxon>Bacteria</taxon>
        <taxon>Pseudomonadati</taxon>
        <taxon>Pseudomonadota</taxon>
        <taxon>Betaproteobacteria</taxon>
        <taxon>Burkholderiales</taxon>
        <taxon>Comamonadaceae</taxon>
        <taxon>Pseudacidovorax</taxon>
    </lineage>
</organism>
<dbReference type="Gene3D" id="1.10.287.130">
    <property type="match status" value="1"/>
</dbReference>
<protein>
    <recommendedName>
        <fullName evidence="3">Signal transduction histidine kinase dimerisation/phosphoacceptor domain-containing protein</fullName>
    </recommendedName>
</protein>
<dbReference type="RefSeq" id="WP_017759755.1">
    <property type="nucleotide sequence ID" value="NZ_QQAV01000008.1"/>
</dbReference>
<dbReference type="Proteomes" id="UP000255265">
    <property type="component" value="Unassembled WGS sequence"/>
</dbReference>
<accession>A0A370FD26</accession>
<gene>
    <name evidence="1" type="ORF">DFR41_108118</name>
</gene>
<dbReference type="EMBL" id="QQAV01000008">
    <property type="protein sequence ID" value="RDI21994.1"/>
    <property type="molecule type" value="Genomic_DNA"/>
</dbReference>
<name>A0A370FD26_9BURK</name>
<keyword evidence="2" id="KW-1185">Reference proteome</keyword>
<proteinExistence type="predicted"/>
<evidence type="ECO:0000313" key="2">
    <source>
        <dbReference type="Proteomes" id="UP000255265"/>
    </source>
</evidence>
<dbReference type="AlphaFoldDB" id="A0A370FD26"/>
<evidence type="ECO:0000313" key="1">
    <source>
        <dbReference type="EMBL" id="RDI21994.1"/>
    </source>
</evidence>
<evidence type="ECO:0008006" key="3">
    <source>
        <dbReference type="Google" id="ProtNLM"/>
    </source>
</evidence>
<sequence length="89" mass="9357">MTTRPTPSTAPAPPESPEQALLREFDHDARSPLSAMAAATELLGATDDPALQEEARGVIGRQVRKLNELFAAFRARLAALAHGGGEPPA</sequence>
<comment type="caution">
    <text evidence="1">The sequence shown here is derived from an EMBL/GenBank/DDBJ whole genome shotgun (WGS) entry which is preliminary data.</text>
</comment>
<reference evidence="1 2" key="1">
    <citation type="submission" date="2018-07" db="EMBL/GenBank/DDBJ databases">
        <title>Genomic Encyclopedia of Type Strains, Phase IV (KMG-IV): sequencing the most valuable type-strain genomes for metagenomic binning, comparative biology and taxonomic classification.</title>
        <authorList>
            <person name="Goeker M."/>
        </authorList>
    </citation>
    <scope>NUCLEOTIDE SEQUENCE [LARGE SCALE GENOMIC DNA]</scope>
    <source>
        <strain evidence="1 2">DSM 21352</strain>
    </source>
</reference>